<reference evidence="1" key="1">
    <citation type="journal article" date="2014" name="Int. J. Syst. Evol. Microbiol.">
        <title>Complete genome of a new Firmicutes species belonging to the dominant human colonic microbiota ('Ruminococcus bicirculans') reveals two chromosomes and a selective capacity to utilize plant glucans.</title>
        <authorList>
            <consortium name="NISC Comparative Sequencing Program"/>
            <person name="Wegmann U."/>
            <person name="Louis P."/>
            <person name="Goesmann A."/>
            <person name="Henrissat B."/>
            <person name="Duncan S.H."/>
            <person name="Flint H.J."/>
        </authorList>
    </citation>
    <scope>NUCLEOTIDE SEQUENCE</scope>
    <source>
        <strain evidence="1">NBRC 108219</strain>
    </source>
</reference>
<gene>
    <name evidence="1" type="ORF">GCM10007853_04680</name>
</gene>
<accession>A0ABQ5V4Y3</accession>
<keyword evidence="2" id="KW-1185">Reference proteome</keyword>
<dbReference type="Proteomes" id="UP001161391">
    <property type="component" value="Unassembled WGS sequence"/>
</dbReference>
<name>A0ABQ5V4Y3_9PROT</name>
<evidence type="ECO:0000313" key="2">
    <source>
        <dbReference type="Proteomes" id="UP001161391"/>
    </source>
</evidence>
<sequence>MRPNPRQTYAQERCAVTIGLRRRTKAAEAATHAAQAETEAIRADMRALRADIRSERAALTTFIESPEWARDLLLLARARVRAELLNLSGARQSCGTCGSFGRGLYDGLLQDEIDALCAAHGLPGERALGEIDWPTRMGAVTRRGRVLRSDWLTPPKPKPCAASYRSHAEY</sequence>
<evidence type="ECO:0000313" key="1">
    <source>
        <dbReference type="EMBL" id="GLQ22594.1"/>
    </source>
</evidence>
<comment type="caution">
    <text evidence="1">The sequence shown here is derived from an EMBL/GenBank/DDBJ whole genome shotgun (WGS) entry which is preliminary data.</text>
</comment>
<protein>
    <submittedName>
        <fullName evidence="1">Uncharacterized protein</fullName>
    </submittedName>
</protein>
<reference evidence="1" key="2">
    <citation type="submission" date="2023-01" db="EMBL/GenBank/DDBJ databases">
        <title>Draft genome sequence of Algimonas ampicilliniresistens strain NBRC 108219.</title>
        <authorList>
            <person name="Sun Q."/>
            <person name="Mori K."/>
        </authorList>
    </citation>
    <scope>NUCLEOTIDE SEQUENCE</scope>
    <source>
        <strain evidence="1">NBRC 108219</strain>
    </source>
</reference>
<dbReference type="EMBL" id="BSNK01000001">
    <property type="protein sequence ID" value="GLQ22594.1"/>
    <property type="molecule type" value="Genomic_DNA"/>
</dbReference>
<organism evidence="1 2">
    <name type="scientific">Algimonas ampicilliniresistens</name>
    <dbReference type="NCBI Taxonomy" id="1298735"/>
    <lineage>
        <taxon>Bacteria</taxon>
        <taxon>Pseudomonadati</taxon>
        <taxon>Pseudomonadota</taxon>
        <taxon>Alphaproteobacteria</taxon>
        <taxon>Maricaulales</taxon>
        <taxon>Robiginitomaculaceae</taxon>
        <taxon>Algimonas</taxon>
    </lineage>
</organism>
<proteinExistence type="predicted"/>
<dbReference type="RefSeq" id="WP_284387078.1">
    <property type="nucleotide sequence ID" value="NZ_BSNK01000001.1"/>
</dbReference>